<reference evidence="1 2" key="1">
    <citation type="submission" date="2018-06" db="EMBL/GenBank/DDBJ databases">
        <authorList>
            <consortium name="Pathogen Informatics"/>
            <person name="Doyle S."/>
        </authorList>
    </citation>
    <scope>NUCLEOTIDE SEQUENCE [LARGE SCALE GENOMIC DNA]</scope>
    <source>
        <strain evidence="1 2">NCTC8554</strain>
    </source>
</reference>
<dbReference type="RefSeq" id="WP_002245929.1">
    <property type="nucleotide sequence ID" value="NZ_CFHX01000129.1"/>
</dbReference>
<dbReference type="AlphaFoldDB" id="A0A0T7L3X2"/>
<proteinExistence type="predicted"/>
<evidence type="ECO:0000313" key="2">
    <source>
        <dbReference type="Proteomes" id="UP000254176"/>
    </source>
</evidence>
<sequence length="162" mass="19573">MKKDIFYCEQWSYGYKRLHKPFSEKQAEEKHLKGELYTAVIGSATQPEYVITLREEVGFFSVNFFDKFGRDYLTHQFQKYSNSNYYFLSMAVWRDYITLESHDLAEGYTYFFNENTDDCYVLKEDFINNERYEKTELYSQKDKVILFPKFGEYDLVLNPDII</sequence>
<dbReference type="Proteomes" id="UP000254176">
    <property type="component" value="Unassembled WGS sequence"/>
</dbReference>
<accession>A0A0T7L3X2</accession>
<evidence type="ECO:0000313" key="1">
    <source>
        <dbReference type="EMBL" id="SUA29897.1"/>
    </source>
</evidence>
<name>A0A0T7L3X2_NEIME</name>
<protein>
    <submittedName>
        <fullName evidence="1">Uncharacterized protein</fullName>
    </submittedName>
</protein>
<organism evidence="1 2">
    <name type="scientific">Neisseria meningitidis</name>
    <dbReference type="NCBI Taxonomy" id="487"/>
    <lineage>
        <taxon>Bacteria</taxon>
        <taxon>Pseudomonadati</taxon>
        <taxon>Pseudomonadota</taxon>
        <taxon>Betaproteobacteria</taxon>
        <taxon>Neisseriales</taxon>
        <taxon>Neisseriaceae</taxon>
        <taxon>Neisseria</taxon>
    </lineage>
</organism>
<gene>
    <name evidence="1" type="ORF">NCTC8554_01930</name>
</gene>
<dbReference type="EMBL" id="UGRP01000002">
    <property type="protein sequence ID" value="SUA29897.1"/>
    <property type="molecule type" value="Genomic_DNA"/>
</dbReference>